<sequence>MMMDAIITGESERVGLSIIDANDVEHLIEVEFDGEVEYHEQDGYPDDPAERTEKANEMVLQARDYAKWYVTQETNYNTVPWYLNTDQLKAVREAVETCSEEELDHHFGQFYRQIAGEYKTHVEPPLQNPVPDGEAIDRYREYKYDIYLTADESEVETTSGIHVMYYAGKGDPRTIDGHDPYPDRKPDGRLEHVAIDLERDQFDAFIDYHLRCQIRDSYLSRGEEPPEEYRVLGPGTDHMMRRSMSRDYVPDYHDYNADIDGYRAEDTFNAGIFAPVLDLIR</sequence>
<proteinExistence type="predicted"/>
<dbReference type="STRING" id="797302.Halru_0428"/>
<dbReference type="eggNOG" id="arCOG10872">
    <property type="taxonomic scope" value="Archaea"/>
</dbReference>
<dbReference type="Proteomes" id="UP000010846">
    <property type="component" value="Chromosome"/>
</dbReference>
<gene>
    <name evidence="1" type="ordered locus">Halru_0428</name>
</gene>
<reference evidence="1" key="1">
    <citation type="submission" date="2011-09" db="EMBL/GenBank/DDBJ databases">
        <title>Complete sequence of Halovivax ruber XH-70.</title>
        <authorList>
            <consortium name="US DOE Joint Genome Institute"/>
            <person name="Lucas S."/>
            <person name="Han J."/>
            <person name="Lapidus A."/>
            <person name="Cheng J.-F."/>
            <person name="Goodwin L."/>
            <person name="Pitluck S."/>
            <person name="Peters L."/>
            <person name="Mikhailova N."/>
            <person name="Davenport K."/>
            <person name="Detter J.C."/>
            <person name="Han C."/>
            <person name="Tapia R."/>
            <person name="Land M."/>
            <person name="Hauser L."/>
            <person name="Kyrpides N."/>
            <person name="Ivanova N."/>
            <person name="Pagani I."/>
            <person name="Sproer C."/>
            <person name="Anderson I."/>
            <person name="Woyke T."/>
        </authorList>
    </citation>
    <scope>NUCLEOTIDE SEQUENCE</scope>
    <source>
        <strain evidence="1">XH-70</strain>
    </source>
</reference>
<dbReference type="KEGG" id="hru:Halru_0428"/>
<evidence type="ECO:0000313" key="1">
    <source>
        <dbReference type="EMBL" id="AGB15070.1"/>
    </source>
</evidence>
<dbReference type="EMBL" id="CP003050">
    <property type="protein sequence ID" value="AGB15070.1"/>
    <property type="molecule type" value="Genomic_DNA"/>
</dbReference>
<evidence type="ECO:0000313" key="2">
    <source>
        <dbReference type="Proteomes" id="UP000010846"/>
    </source>
</evidence>
<protein>
    <submittedName>
        <fullName evidence="1">Uncharacterized protein</fullName>
    </submittedName>
</protein>
<keyword evidence="2" id="KW-1185">Reference proteome</keyword>
<dbReference type="InterPro" id="IPR058264">
    <property type="entry name" value="DUF7958"/>
</dbReference>
<name>L0I6A0_HALRX</name>
<organism evidence="1 2">
    <name type="scientific">Halovivax ruber (strain DSM 18193 / JCM 13892 / XH-70)</name>
    <dbReference type="NCBI Taxonomy" id="797302"/>
    <lineage>
        <taxon>Archaea</taxon>
        <taxon>Methanobacteriati</taxon>
        <taxon>Methanobacteriota</taxon>
        <taxon>Stenosarchaea group</taxon>
        <taxon>Halobacteria</taxon>
        <taxon>Halobacteriales</taxon>
        <taxon>Natrialbaceae</taxon>
        <taxon>Halovivax</taxon>
    </lineage>
</organism>
<dbReference type="AlphaFoldDB" id="L0I6A0"/>
<dbReference type="Pfam" id="PF25858">
    <property type="entry name" value="DUF7958"/>
    <property type="match status" value="1"/>
</dbReference>
<accession>L0I6A0</accession>
<dbReference type="HOGENOM" id="CLU_072245_0_0_2"/>